<keyword evidence="3" id="KW-1185">Reference proteome</keyword>
<reference evidence="2 3" key="3">
    <citation type="journal article" date="2015" name="Genome Announc.">
        <title>Draft Genome Sequence of the Archiascomycetous Yeast Saitoella complicata.</title>
        <authorList>
            <person name="Yamauchi K."/>
            <person name="Kondo S."/>
            <person name="Hamamoto M."/>
            <person name="Takahashi Y."/>
            <person name="Ogura Y."/>
            <person name="Hayashi T."/>
            <person name="Nishida H."/>
        </authorList>
    </citation>
    <scope>NUCLEOTIDE SEQUENCE [LARGE SCALE GENOMIC DNA]</scope>
    <source>
        <strain evidence="2 3">NRRL Y-17804</strain>
    </source>
</reference>
<reference evidence="2 3" key="2">
    <citation type="journal article" date="2014" name="J. Gen. Appl. Microbiol.">
        <title>The early diverging ascomycetous budding yeast Saitoella complicata has three histone deacetylases belonging to the Clr6, Hos2, and Rpd3 lineages.</title>
        <authorList>
            <person name="Nishida H."/>
            <person name="Matsumoto T."/>
            <person name="Kondo S."/>
            <person name="Hamamoto M."/>
            <person name="Yoshikawa H."/>
        </authorList>
    </citation>
    <scope>NUCLEOTIDE SEQUENCE [LARGE SCALE GENOMIC DNA]</scope>
    <source>
        <strain evidence="2 3">NRRL Y-17804</strain>
    </source>
</reference>
<proteinExistence type="predicted"/>
<accession>A0A0E9NQR7</accession>
<evidence type="ECO:0000313" key="3">
    <source>
        <dbReference type="Proteomes" id="UP000033140"/>
    </source>
</evidence>
<evidence type="ECO:0000256" key="1">
    <source>
        <dbReference type="SAM" id="MobiDB-lite"/>
    </source>
</evidence>
<dbReference type="EMBL" id="BACD03000052">
    <property type="protein sequence ID" value="GAO51765.1"/>
    <property type="molecule type" value="Genomic_DNA"/>
</dbReference>
<reference evidence="2 3" key="1">
    <citation type="journal article" date="2011" name="J. Gen. Appl. Microbiol.">
        <title>Draft genome sequencing of the enigmatic yeast Saitoella complicata.</title>
        <authorList>
            <person name="Nishida H."/>
            <person name="Hamamoto M."/>
            <person name="Sugiyama J."/>
        </authorList>
    </citation>
    <scope>NUCLEOTIDE SEQUENCE [LARGE SCALE GENOMIC DNA]</scope>
    <source>
        <strain evidence="2 3">NRRL Y-17804</strain>
    </source>
</reference>
<sequence length="106" mass="11652">MAHDSRDHPTLHLLIPRLPPLIRYLPHQQIIRIAFLERGILVSPLISPPGGVEEGASLGAPRRGRVGPQVEHPSGSDVEKDKAMRHPTIIRRSRCPSTSSPSTHPT</sequence>
<feature type="compositionally biased region" description="Low complexity" evidence="1">
    <location>
        <begin position="95"/>
        <end position="106"/>
    </location>
</feature>
<comment type="caution">
    <text evidence="2">The sequence shown here is derived from an EMBL/GenBank/DDBJ whole genome shotgun (WGS) entry which is preliminary data.</text>
</comment>
<name>A0A0E9NQR7_SAICN</name>
<protein>
    <submittedName>
        <fullName evidence="2">Uncharacterized protein</fullName>
    </submittedName>
</protein>
<organism evidence="2 3">
    <name type="scientific">Saitoella complicata (strain BCRC 22490 / CBS 7301 / JCM 7358 / NBRC 10748 / NRRL Y-17804)</name>
    <dbReference type="NCBI Taxonomy" id="698492"/>
    <lineage>
        <taxon>Eukaryota</taxon>
        <taxon>Fungi</taxon>
        <taxon>Dikarya</taxon>
        <taxon>Ascomycota</taxon>
        <taxon>Taphrinomycotina</taxon>
        <taxon>Taphrinomycotina incertae sedis</taxon>
        <taxon>Saitoella</taxon>
    </lineage>
</organism>
<evidence type="ECO:0000313" key="2">
    <source>
        <dbReference type="EMBL" id="GAO51765.1"/>
    </source>
</evidence>
<feature type="compositionally biased region" description="Basic residues" evidence="1">
    <location>
        <begin position="85"/>
        <end position="94"/>
    </location>
</feature>
<gene>
    <name evidence="2" type="ORF">G7K_5858-t1</name>
</gene>
<feature type="region of interest" description="Disordered" evidence="1">
    <location>
        <begin position="46"/>
        <end position="106"/>
    </location>
</feature>
<dbReference type="Proteomes" id="UP000033140">
    <property type="component" value="Unassembled WGS sequence"/>
</dbReference>
<dbReference type="AlphaFoldDB" id="A0A0E9NQR7"/>